<dbReference type="Proteomes" id="UP000799764">
    <property type="component" value="Unassembled WGS sequence"/>
</dbReference>
<organism evidence="2 3">
    <name type="scientific">Karstenula rhodostoma CBS 690.94</name>
    <dbReference type="NCBI Taxonomy" id="1392251"/>
    <lineage>
        <taxon>Eukaryota</taxon>
        <taxon>Fungi</taxon>
        <taxon>Dikarya</taxon>
        <taxon>Ascomycota</taxon>
        <taxon>Pezizomycotina</taxon>
        <taxon>Dothideomycetes</taxon>
        <taxon>Pleosporomycetidae</taxon>
        <taxon>Pleosporales</taxon>
        <taxon>Massarineae</taxon>
        <taxon>Didymosphaeriaceae</taxon>
        <taxon>Karstenula</taxon>
    </lineage>
</organism>
<dbReference type="AlphaFoldDB" id="A0A9P4P6D2"/>
<evidence type="ECO:0000313" key="3">
    <source>
        <dbReference type="Proteomes" id="UP000799764"/>
    </source>
</evidence>
<feature type="compositionally biased region" description="Acidic residues" evidence="1">
    <location>
        <begin position="262"/>
        <end position="272"/>
    </location>
</feature>
<reference evidence="2" key="1">
    <citation type="journal article" date="2020" name="Stud. Mycol.">
        <title>101 Dothideomycetes genomes: a test case for predicting lifestyles and emergence of pathogens.</title>
        <authorList>
            <person name="Haridas S."/>
            <person name="Albert R."/>
            <person name="Binder M."/>
            <person name="Bloem J."/>
            <person name="Labutti K."/>
            <person name="Salamov A."/>
            <person name="Andreopoulos B."/>
            <person name="Baker S."/>
            <person name="Barry K."/>
            <person name="Bills G."/>
            <person name="Bluhm B."/>
            <person name="Cannon C."/>
            <person name="Castanera R."/>
            <person name="Culley D."/>
            <person name="Daum C."/>
            <person name="Ezra D."/>
            <person name="Gonzalez J."/>
            <person name="Henrissat B."/>
            <person name="Kuo A."/>
            <person name="Liang C."/>
            <person name="Lipzen A."/>
            <person name="Lutzoni F."/>
            <person name="Magnuson J."/>
            <person name="Mondo S."/>
            <person name="Nolan M."/>
            <person name="Ohm R."/>
            <person name="Pangilinan J."/>
            <person name="Park H.-J."/>
            <person name="Ramirez L."/>
            <person name="Alfaro M."/>
            <person name="Sun H."/>
            <person name="Tritt A."/>
            <person name="Yoshinaga Y."/>
            <person name="Zwiers L.-H."/>
            <person name="Turgeon B."/>
            <person name="Goodwin S."/>
            <person name="Spatafora J."/>
            <person name="Crous P."/>
            <person name="Grigoriev I."/>
        </authorList>
    </citation>
    <scope>NUCLEOTIDE SEQUENCE</scope>
    <source>
        <strain evidence="2">CBS 690.94</strain>
    </source>
</reference>
<name>A0A9P4P6D2_9PLEO</name>
<evidence type="ECO:0000313" key="2">
    <source>
        <dbReference type="EMBL" id="KAF2439210.1"/>
    </source>
</evidence>
<evidence type="ECO:0000256" key="1">
    <source>
        <dbReference type="SAM" id="MobiDB-lite"/>
    </source>
</evidence>
<dbReference type="OrthoDB" id="3799366at2759"/>
<accession>A0A9P4P6D2</accession>
<protein>
    <submittedName>
        <fullName evidence="2">Uncharacterized protein</fullName>
    </submittedName>
</protein>
<dbReference type="EMBL" id="MU001510">
    <property type="protein sequence ID" value="KAF2439210.1"/>
    <property type="molecule type" value="Genomic_DNA"/>
</dbReference>
<sequence>MSQTATSELPSSPKDRPTLIKDLQDKINAEERWAQRMFVILDDYEERYREFGMMYHTTSLRARTSSRISPETQQILRTLLTDYSAWREPLVELQEILQKLLWECRPNGTLEALEKRAEATMSLRNQAHLLISRNIWERSRQTWKALFALKDETERLENSGVVTQWYLYDAKADKARGYHLPAVKGPEWEIYRQWVYTLPETRKSMSDAHDPRPLDLLASNILYKAHPSMWDAHWNAPLVQPHVPHPFFSLHDMSALLAAGGESDEDSDEELDAGERALPTLPTDRGVNLPIRSREEVDVLVDILVAPFNVLLGVPRLPVTNHAVTPDHQVVEDGFIH</sequence>
<feature type="region of interest" description="Disordered" evidence="1">
    <location>
        <begin position="259"/>
        <end position="287"/>
    </location>
</feature>
<gene>
    <name evidence="2" type="ORF">P171DRAFT_490644</name>
</gene>
<keyword evidence="3" id="KW-1185">Reference proteome</keyword>
<comment type="caution">
    <text evidence="2">The sequence shown here is derived from an EMBL/GenBank/DDBJ whole genome shotgun (WGS) entry which is preliminary data.</text>
</comment>
<proteinExistence type="predicted"/>